<dbReference type="OrthoDB" id="1494599at2"/>
<gene>
    <name evidence="1" type="ORF">FQY83_13875</name>
</gene>
<evidence type="ECO:0000313" key="1">
    <source>
        <dbReference type="EMBL" id="TWT19429.1"/>
    </source>
</evidence>
<dbReference type="Proteomes" id="UP000319980">
    <property type="component" value="Unassembled WGS sequence"/>
</dbReference>
<organism evidence="1 2">
    <name type="scientific">Luteimonas marina</name>
    <dbReference type="NCBI Taxonomy" id="488485"/>
    <lineage>
        <taxon>Bacteria</taxon>
        <taxon>Pseudomonadati</taxon>
        <taxon>Pseudomonadota</taxon>
        <taxon>Gammaproteobacteria</taxon>
        <taxon>Lysobacterales</taxon>
        <taxon>Lysobacteraceae</taxon>
        <taxon>Luteimonas</taxon>
    </lineage>
</organism>
<proteinExistence type="predicted"/>
<dbReference type="AlphaFoldDB" id="A0A5C5U112"/>
<evidence type="ECO:0000313" key="2">
    <source>
        <dbReference type="Proteomes" id="UP000319980"/>
    </source>
</evidence>
<comment type="caution">
    <text evidence="1">The sequence shown here is derived from an EMBL/GenBank/DDBJ whole genome shotgun (WGS) entry which is preliminary data.</text>
</comment>
<reference evidence="1 2" key="1">
    <citation type="journal article" date="2008" name="Int. J. Syst. Evol. Microbiol.">
        <title>Luteimonas marina sp. nov., isolated from seawater.</title>
        <authorList>
            <person name="Baik K.S."/>
            <person name="Park S.C."/>
            <person name="Kim M.S."/>
            <person name="Kim E.M."/>
            <person name="Park C."/>
            <person name="Chun J."/>
            <person name="Seong C.N."/>
        </authorList>
    </citation>
    <scope>NUCLEOTIDE SEQUENCE [LARGE SCALE GENOMIC DNA]</scope>
    <source>
        <strain evidence="1 2">FR1330</strain>
    </source>
</reference>
<keyword evidence="2" id="KW-1185">Reference proteome</keyword>
<protein>
    <submittedName>
        <fullName evidence="1">Uncharacterized protein</fullName>
    </submittedName>
</protein>
<name>A0A5C5U112_9GAMM</name>
<dbReference type="EMBL" id="VOHK01000005">
    <property type="protein sequence ID" value="TWT19429.1"/>
    <property type="molecule type" value="Genomic_DNA"/>
</dbReference>
<accession>A0A5C5U112</accession>
<sequence>MVTIPQHGSNGELFDISAFLPDIDNFAKPDTWRITIEQCLGERAVEIERLSSSGYLLSDSAFRSLYHGIYQTIDGHFIGISGDRQLFELLAVDSSFWEVTGPQPFESHMLATYGAWQRA</sequence>
<dbReference type="RefSeq" id="WP_146388545.1">
    <property type="nucleotide sequence ID" value="NZ_VOHK01000005.1"/>
</dbReference>